<dbReference type="Gene3D" id="2.70.170.10">
    <property type="entry name" value="Neurotransmitter-gated ion-channel ligand-binding domain"/>
    <property type="match status" value="1"/>
</dbReference>
<evidence type="ECO:0000256" key="5">
    <source>
        <dbReference type="ARBA" id="ARBA00022989"/>
    </source>
</evidence>
<evidence type="ECO:0000256" key="12">
    <source>
        <dbReference type="ARBA" id="ARBA00023214"/>
    </source>
</evidence>
<dbReference type="GO" id="GO:0007214">
    <property type="term" value="P:gamma-aminobutyric acid signaling pathway"/>
    <property type="evidence" value="ECO:0007669"/>
    <property type="project" value="InterPro"/>
</dbReference>
<evidence type="ECO:0000256" key="4">
    <source>
        <dbReference type="ARBA" id="ARBA00022729"/>
    </source>
</evidence>
<accession>A0A2I0MLK7</accession>
<keyword evidence="3" id="KW-0812">Transmembrane</keyword>
<keyword evidence="12" id="KW-0868">Chloride</keyword>
<feature type="compositionally biased region" description="Polar residues" evidence="18">
    <location>
        <begin position="1"/>
        <end position="26"/>
    </location>
</feature>
<keyword evidence="2" id="KW-1003">Cell membrane</keyword>
<dbReference type="EMBL" id="AKCR02000007">
    <property type="protein sequence ID" value="PKK30564.1"/>
    <property type="molecule type" value="Genomic_DNA"/>
</dbReference>
<dbReference type="GO" id="GO:0034707">
    <property type="term" value="C:chloride channel complex"/>
    <property type="evidence" value="ECO:0007669"/>
    <property type="project" value="UniProtKB-KW"/>
</dbReference>
<evidence type="ECO:0000256" key="17">
    <source>
        <dbReference type="RuleBase" id="RU000687"/>
    </source>
</evidence>
<dbReference type="PRINTS" id="PR00252">
    <property type="entry name" value="NRIONCHANNEL"/>
</dbReference>
<keyword evidence="4" id="KW-0732">Signal</keyword>
<evidence type="ECO:0000256" key="7">
    <source>
        <dbReference type="ARBA" id="ARBA00023065"/>
    </source>
</evidence>
<evidence type="ECO:0000256" key="6">
    <source>
        <dbReference type="ARBA" id="ARBA00023018"/>
    </source>
</evidence>
<dbReference type="PROSITE" id="PS00236">
    <property type="entry name" value="NEUROTR_ION_CHANNEL"/>
    <property type="match status" value="1"/>
</dbReference>
<dbReference type="InParanoid" id="A0A2I0MLK7"/>
<keyword evidence="14 17" id="KW-0407">Ion channel</keyword>
<dbReference type="GO" id="GO:0005254">
    <property type="term" value="F:chloride channel activity"/>
    <property type="evidence" value="ECO:0007669"/>
    <property type="project" value="UniProtKB-KW"/>
</dbReference>
<evidence type="ECO:0000256" key="3">
    <source>
        <dbReference type="ARBA" id="ARBA00022692"/>
    </source>
</evidence>
<keyword evidence="9 16" id="KW-1015">Disulfide bond</keyword>
<keyword evidence="6" id="KW-0770">Synapse</keyword>
<dbReference type="GO" id="GO:0004890">
    <property type="term" value="F:GABA-A receptor activity"/>
    <property type="evidence" value="ECO:0007669"/>
    <property type="project" value="InterPro"/>
</dbReference>
<feature type="disulfide bond" evidence="16">
    <location>
        <begin position="185"/>
        <end position="199"/>
    </location>
</feature>
<evidence type="ECO:0000256" key="14">
    <source>
        <dbReference type="ARBA" id="ARBA00023303"/>
    </source>
</evidence>
<evidence type="ECO:0000256" key="1">
    <source>
        <dbReference type="ARBA" id="ARBA00022448"/>
    </source>
</evidence>
<dbReference type="InterPro" id="IPR036734">
    <property type="entry name" value="Neur_chan_lig-bd_sf"/>
</dbReference>
<dbReference type="SUPFAM" id="SSF63712">
    <property type="entry name" value="Nicotinic receptor ligand binding domain-like"/>
    <property type="match status" value="1"/>
</dbReference>
<dbReference type="Pfam" id="PF02931">
    <property type="entry name" value="Neur_chan_LBD"/>
    <property type="match status" value="1"/>
</dbReference>
<dbReference type="PANTHER" id="PTHR18945">
    <property type="entry name" value="NEUROTRANSMITTER GATED ION CHANNEL"/>
    <property type="match status" value="1"/>
</dbReference>
<feature type="region of interest" description="Disordered" evidence="18">
    <location>
        <begin position="1"/>
        <end position="41"/>
    </location>
</feature>
<reference evidence="20 21" key="1">
    <citation type="journal article" date="2013" name="Science">
        <title>Genomic diversity and evolution of the head crest in the rock pigeon.</title>
        <authorList>
            <person name="Shapiro M.D."/>
            <person name="Kronenberg Z."/>
            <person name="Li C."/>
            <person name="Domyan E.T."/>
            <person name="Pan H."/>
            <person name="Campbell M."/>
            <person name="Tan H."/>
            <person name="Huff C.D."/>
            <person name="Hu H."/>
            <person name="Vickrey A.I."/>
            <person name="Nielsen S.C."/>
            <person name="Stringham S.A."/>
            <person name="Hu H."/>
            <person name="Willerslev E."/>
            <person name="Gilbert M.T."/>
            <person name="Yandell M."/>
            <person name="Zhang G."/>
            <person name="Wang J."/>
        </authorList>
    </citation>
    <scope>NUCLEOTIDE SEQUENCE [LARGE SCALE GENOMIC DNA]</scope>
    <source>
        <tissue evidence="20">Blood</tissue>
    </source>
</reference>
<dbReference type="GO" id="GO:0005230">
    <property type="term" value="F:extracellular ligand-gated monoatomic ion channel activity"/>
    <property type="evidence" value="ECO:0007669"/>
    <property type="project" value="InterPro"/>
</dbReference>
<gene>
    <name evidence="20" type="primary">GABRG3</name>
    <name evidence="20" type="ORF">A306_00003763</name>
</gene>
<name>A0A2I0MLK7_COLLI</name>
<keyword evidence="5" id="KW-1133">Transmembrane helix</keyword>
<keyword evidence="7 17" id="KW-0406">Ion transport</keyword>
<evidence type="ECO:0000259" key="19">
    <source>
        <dbReference type="Pfam" id="PF02931"/>
    </source>
</evidence>
<evidence type="ECO:0000256" key="13">
    <source>
        <dbReference type="ARBA" id="ARBA00023257"/>
    </source>
</evidence>
<keyword evidence="11" id="KW-0325">Glycoprotein</keyword>
<keyword evidence="1 17" id="KW-0813">Transport</keyword>
<dbReference type="InterPro" id="IPR006202">
    <property type="entry name" value="Neur_chan_lig-bd"/>
</dbReference>
<dbReference type="PRINTS" id="PR01620">
    <property type="entry name" value="GABAARGAMMA"/>
</dbReference>
<evidence type="ECO:0000256" key="16">
    <source>
        <dbReference type="PIRSR" id="PIRSR605437-50"/>
    </source>
</evidence>
<dbReference type="Proteomes" id="UP000053872">
    <property type="component" value="Unassembled WGS sequence"/>
</dbReference>
<comment type="caution">
    <text evidence="20">The sequence shown here is derived from an EMBL/GenBank/DDBJ whole genome shotgun (WGS) entry which is preliminary data.</text>
</comment>
<evidence type="ECO:0000256" key="8">
    <source>
        <dbReference type="ARBA" id="ARBA00023136"/>
    </source>
</evidence>
<organism evidence="20 21">
    <name type="scientific">Columba livia</name>
    <name type="common">Rock dove</name>
    <dbReference type="NCBI Taxonomy" id="8932"/>
    <lineage>
        <taxon>Eukaryota</taxon>
        <taxon>Metazoa</taxon>
        <taxon>Chordata</taxon>
        <taxon>Craniata</taxon>
        <taxon>Vertebrata</taxon>
        <taxon>Euteleostomi</taxon>
        <taxon>Archelosauria</taxon>
        <taxon>Archosauria</taxon>
        <taxon>Dinosauria</taxon>
        <taxon>Saurischia</taxon>
        <taxon>Theropoda</taxon>
        <taxon>Coelurosauria</taxon>
        <taxon>Aves</taxon>
        <taxon>Neognathae</taxon>
        <taxon>Neoaves</taxon>
        <taxon>Columbimorphae</taxon>
        <taxon>Columbiformes</taxon>
        <taxon>Columbidae</taxon>
        <taxon>Columba</taxon>
    </lineage>
</organism>
<keyword evidence="21" id="KW-1185">Reference proteome</keyword>
<dbReference type="STRING" id="8932.A0A2I0MLK7"/>
<evidence type="ECO:0000313" key="21">
    <source>
        <dbReference type="Proteomes" id="UP000053872"/>
    </source>
</evidence>
<evidence type="ECO:0000256" key="2">
    <source>
        <dbReference type="ARBA" id="ARBA00022475"/>
    </source>
</evidence>
<keyword evidence="13" id="KW-0628">Postsynaptic cell membrane</keyword>
<dbReference type="AlphaFoldDB" id="A0A2I0MLK7"/>
<keyword evidence="10" id="KW-0869">Chloride channel</keyword>
<dbReference type="FunFam" id="2.70.170.10:FF:000003">
    <property type="entry name" value="Putative gamma-aminobutyric acid receptor subunit gamma-2"/>
    <property type="match status" value="1"/>
</dbReference>
<dbReference type="GO" id="GO:0045211">
    <property type="term" value="C:postsynaptic membrane"/>
    <property type="evidence" value="ECO:0007669"/>
    <property type="project" value="UniProtKB-SubCell"/>
</dbReference>
<sequence length="253" mass="28776">MPVVPTTSRPETASTPLAPSEESTTVGAPFGNSRKVEEDEYEDGATNQKWVLAPKTQDTDVTLILNKLLREYDKKLRPDIGIKPTVIDVDIYVNSIGPVSSINMEYQIDIFFAQTWTDSRLRFNSTMKILTLNSNMVGLIWIPDTIFRNSKTAEAHWITTPNQLLRIWNDGKILYTLRLTINAECQLQLHNFPMDEHSCPLIFSSSSLDVTGVYLTKYNIKCEITGQGVYPSVHTQSLKETPRRMREDEKTDM</sequence>
<proteinExistence type="inferred from homology"/>
<evidence type="ECO:0000256" key="10">
    <source>
        <dbReference type="ARBA" id="ARBA00023173"/>
    </source>
</evidence>
<protein>
    <submittedName>
        <fullName evidence="20">Gamma-aminobutyric acid (GABA) A receptor, gamma 3</fullName>
    </submittedName>
</protein>
<comment type="subcellular location">
    <subcellularLocation>
        <location evidence="15">Postsynaptic cell membrane</location>
        <topology evidence="15">Multi-pass membrane protein</topology>
    </subcellularLocation>
</comment>
<evidence type="ECO:0000256" key="15">
    <source>
        <dbReference type="ARBA" id="ARBA00034104"/>
    </source>
</evidence>
<evidence type="ECO:0000256" key="9">
    <source>
        <dbReference type="ARBA" id="ARBA00023157"/>
    </source>
</evidence>
<dbReference type="InterPro" id="IPR018000">
    <property type="entry name" value="Neurotransmitter_ion_chnl_CS"/>
</dbReference>
<comment type="similarity">
    <text evidence="17">Belongs to the ligand-gated ion channel (TC 1.A.9) family.</text>
</comment>
<evidence type="ECO:0000256" key="11">
    <source>
        <dbReference type="ARBA" id="ARBA00023180"/>
    </source>
</evidence>
<dbReference type="InterPro" id="IPR005437">
    <property type="entry name" value="GABRG-1/4"/>
</dbReference>
<evidence type="ECO:0000313" key="20">
    <source>
        <dbReference type="EMBL" id="PKK30564.1"/>
    </source>
</evidence>
<dbReference type="InterPro" id="IPR006201">
    <property type="entry name" value="Neur_channel"/>
</dbReference>
<keyword evidence="8" id="KW-0472">Membrane</keyword>
<keyword evidence="20" id="KW-0675">Receptor</keyword>
<evidence type="ECO:0000256" key="18">
    <source>
        <dbReference type="SAM" id="MobiDB-lite"/>
    </source>
</evidence>
<feature type="domain" description="Neurotransmitter-gated ion-channel ligand-binding" evidence="19">
    <location>
        <begin position="64"/>
        <end position="217"/>
    </location>
</feature>